<protein>
    <recommendedName>
        <fullName evidence="6">Arginase</fullName>
    </recommendedName>
</protein>
<dbReference type="InterPro" id="IPR006035">
    <property type="entry name" value="Ureohydrolase"/>
</dbReference>
<dbReference type="GO" id="GO:0046872">
    <property type="term" value="F:metal ion binding"/>
    <property type="evidence" value="ECO:0007669"/>
    <property type="project" value="UniProtKB-KW"/>
</dbReference>
<dbReference type="PANTHER" id="PTHR11358:SF26">
    <property type="entry name" value="GUANIDINO ACID HYDROLASE, MITOCHONDRIAL"/>
    <property type="match status" value="1"/>
</dbReference>
<organism evidence="4 5">
    <name type="scientific">Lysinibacillus xylanilyticus</name>
    <dbReference type="NCBI Taxonomy" id="582475"/>
    <lineage>
        <taxon>Bacteria</taxon>
        <taxon>Bacillati</taxon>
        <taxon>Bacillota</taxon>
        <taxon>Bacilli</taxon>
        <taxon>Bacillales</taxon>
        <taxon>Bacillaceae</taxon>
        <taxon>Lysinibacillus</taxon>
    </lineage>
</organism>
<evidence type="ECO:0000256" key="3">
    <source>
        <dbReference type="PROSITE-ProRule" id="PRU00742"/>
    </source>
</evidence>
<dbReference type="PANTHER" id="PTHR11358">
    <property type="entry name" value="ARGINASE/AGMATINASE"/>
    <property type="match status" value="1"/>
</dbReference>
<keyword evidence="1" id="KW-0479">Metal-binding</keyword>
<keyword evidence="2" id="KW-0378">Hydrolase</keyword>
<evidence type="ECO:0000256" key="2">
    <source>
        <dbReference type="ARBA" id="ARBA00022801"/>
    </source>
</evidence>
<dbReference type="Gene3D" id="3.40.800.10">
    <property type="entry name" value="Ureohydrolase domain"/>
    <property type="match status" value="1"/>
</dbReference>
<evidence type="ECO:0000313" key="4">
    <source>
        <dbReference type="EMBL" id="PJO42170.1"/>
    </source>
</evidence>
<evidence type="ECO:0000256" key="1">
    <source>
        <dbReference type="ARBA" id="ARBA00022723"/>
    </source>
</evidence>
<comment type="caution">
    <text evidence="4">The sequence shown here is derived from an EMBL/GenBank/DDBJ whole genome shotgun (WGS) entry which is preliminary data.</text>
</comment>
<dbReference type="EMBL" id="PHQY01000657">
    <property type="protein sequence ID" value="PJO42170.1"/>
    <property type="molecule type" value="Genomic_DNA"/>
</dbReference>
<sequence length="385" mass="43370">MLKLTTEVEIEGNLIINKAYGNTLEVNDGLKGFILESMKNGLTQTMEKWGIDEGDPIVIELIKGGFIFDSEIGFQVENLHTVVNHSHTFFGVPNGDIYRDYLNNDEEGICGFISVPYNRGSLVYNIDIESPNYIRVKSNDLFQITLQNNGKSHGYYSTFQNKNIFIDKKVKDYGEVKQLSAVTAYLERIEDISRKLMNSNITPLFIGGDHTITYPIIKGINSLNKEFQVIQIDAHSDFSPVLNKKSAPIQHSNIISLISEFSNLKRIYQFGLSGFMTDEELSGLTQHNKISSNFRKNLKNVQIDKNLPTYITIDVDVFDSTLMSAVSYPNIGGWDFNDFIEFIKLYISNLNIIGVDIVEYDKSKDSDGKGAILVNNIILELLGAV</sequence>
<reference evidence="4 5" key="1">
    <citation type="submission" date="2017-11" db="EMBL/GenBank/DDBJ databases">
        <title>Bacterial isolate from king chilli rhizosphere.</title>
        <authorList>
            <person name="Takhelmayum P."/>
            <person name="Sarangthem I."/>
        </authorList>
    </citation>
    <scope>NUCLEOTIDE SEQUENCE [LARGE SCALE GENOMIC DNA]</scope>
    <source>
        <strain evidence="5">t26</strain>
    </source>
</reference>
<name>A0A2M9Q263_9BACI</name>
<dbReference type="InterPro" id="IPR023696">
    <property type="entry name" value="Ureohydrolase_dom_sf"/>
</dbReference>
<dbReference type="RefSeq" id="WP_100544420.1">
    <property type="nucleotide sequence ID" value="NZ_PHQY01000657.1"/>
</dbReference>
<dbReference type="Pfam" id="PF00491">
    <property type="entry name" value="Arginase"/>
    <property type="match status" value="1"/>
</dbReference>
<evidence type="ECO:0000313" key="5">
    <source>
        <dbReference type="Proteomes" id="UP000232101"/>
    </source>
</evidence>
<dbReference type="SUPFAM" id="SSF52768">
    <property type="entry name" value="Arginase/deacetylase"/>
    <property type="match status" value="1"/>
</dbReference>
<dbReference type="GO" id="GO:0008783">
    <property type="term" value="F:agmatinase activity"/>
    <property type="evidence" value="ECO:0007669"/>
    <property type="project" value="TreeGrafter"/>
</dbReference>
<evidence type="ECO:0008006" key="6">
    <source>
        <dbReference type="Google" id="ProtNLM"/>
    </source>
</evidence>
<comment type="similarity">
    <text evidence="3">Belongs to the arginase family.</text>
</comment>
<dbReference type="AlphaFoldDB" id="A0A2M9Q263"/>
<dbReference type="Proteomes" id="UP000232101">
    <property type="component" value="Unassembled WGS sequence"/>
</dbReference>
<dbReference type="GO" id="GO:0033389">
    <property type="term" value="P:putrescine biosynthetic process from arginine, via agmatine"/>
    <property type="evidence" value="ECO:0007669"/>
    <property type="project" value="TreeGrafter"/>
</dbReference>
<gene>
    <name evidence="4" type="ORF">CWD94_18985</name>
</gene>
<proteinExistence type="inferred from homology"/>
<accession>A0A2M9Q263</accession>
<dbReference type="PROSITE" id="PS51409">
    <property type="entry name" value="ARGINASE_2"/>
    <property type="match status" value="1"/>
</dbReference>